<evidence type="ECO:0000256" key="1">
    <source>
        <dbReference type="SAM" id="Phobius"/>
    </source>
</evidence>
<name>A0A5D2N3R1_GOSTO</name>
<sequence length="104" mass="11681">MKPWITFELSTKSMNAPLVSSTSLDEPSISILAITLFGILVNSCSKHLMSIWTRSWIFLNKLIILTLITISYVVLDAGQFSKRYGMAQCTKDISRTDCNNFLDA</sequence>
<reference evidence="2 3" key="1">
    <citation type="submission" date="2019-07" db="EMBL/GenBank/DDBJ databases">
        <title>WGS assembly of Gossypium tomentosum.</title>
        <authorList>
            <person name="Chen Z.J."/>
            <person name="Sreedasyam A."/>
            <person name="Ando A."/>
            <person name="Song Q."/>
            <person name="De L."/>
            <person name="Hulse-Kemp A."/>
            <person name="Ding M."/>
            <person name="Ye W."/>
            <person name="Kirkbride R."/>
            <person name="Jenkins J."/>
            <person name="Plott C."/>
            <person name="Lovell J."/>
            <person name="Lin Y.-M."/>
            <person name="Vaughn R."/>
            <person name="Liu B."/>
            <person name="Li W."/>
            <person name="Simpson S."/>
            <person name="Scheffler B."/>
            <person name="Saski C."/>
            <person name="Grover C."/>
            <person name="Hu G."/>
            <person name="Conover J."/>
            <person name="Carlson J."/>
            <person name="Shu S."/>
            <person name="Boston L."/>
            <person name="Williams M."/>
            <person name="Peterson D."/>
            <person name="Mcgee K."/>
            <person name="Jones D."/>
            <person name="Wendel J."/>
            <person name="Stelly D."/>
            <person name="Grimwood J."/>
            <person name="Schmutz J."/>
        </authorList>
    </citation>
    <scope>NUCLEOTIDE SEQUENCE [LARGE SCALE GENOMIC DNA]</scope>
    <source>
        <strain evidence="2">7179.01</strain>
    </source>
</reference>
<keyword evidence="1" id="KW-0812">Transmembrane</keyword>
<dbReference type="Proteomes" id="UP000322667">
    <property type="component" value="Chromosome A12"/>
</dbReference>
<evidence type="ECO:0000313" key="3">
    <source>
        <dbReference type="Proteomes" id="UP000322667"/>
    </source>
</evidence>
<keyword evidence="1" id="KW-1133">Transmembrane helix</keyword>
<feature type="transmembrane region" description="Helical" evidence="1">
    <location>
        <begin position="27"/>
        <end position="44"/>
    </location>
</feature>
<dbReference type="AlphaFoldDB" id="A0A5D2N3R1"/>
<evidence type="ECO:0000313" key="2">
    <source>
        <dbReference type="EMBL" id="TYH98486.1"/>
    </source>
</evidence>
<accession>A0A5D2N3R1</accession>
<gene>
    <name evidence="2" type="ORF">ES332_A12G313600v1</name>
</gene>
<protein>
    <submittedName>
        <fullName evidence="2">Uncharacterized protein</fullName>
    </submittedName>
</protein>
<proteinExistence type="predicted"/>
<organism evidence="2 3">
    <name type="scientific">Gossypium tomentosum</name>
    <name type="common">Hawaiian cotton</name>
    <name type="synonym">Gossypium sandvicense</name>
    <dbReference type="NCBI Taxonomy" id="34277"/>
    <lineage>
        <taxon>Eukaryota</taxon>
        <taxon>Viridiplantae</taxon>
        <taxon>Streptophyta</taxon>
        <taxon>Embryophyta</taxon>
        <taxon>Tracheophyta</taxon>
        <taxon>Spermatophyta</taxon>
        <taxon>Magnoliopsida</taxon>
        <taxon>eudicotyledons</taxon>
        <taxon>Gunneridae</taxon>
        <taxon>Pentapetalae</taxon>
        <taxon>rosids</taxon>
        <taxon>malvids</taxon>
        <taxon>Malvales</taxon>
        <taxon>Malvaceae</taxon>
        <taxon>Malvoideae</taxon>
        <taxon>Gossypium</taxon>
    </lineage>
</organism>
<keyword evidence="1" id="KW-0472">Membrane</keyword>
<keyword evidence="3" id="KW-1185">Reference proteome</keyword>
<feature type="transmembrane region" description="Helical" evidence="1">
    <location>
        <begin position="56"/>
        <end position="75"/>
    </location>
</feature>
<dbReference type="EMBL" id="CM017621">
    <property type="protein sequence ID" value="TYH98486.1"/>
    <property type="molecule type" value="Genomic_DNA"/>
</dbReference>